<dbReference type="CDD" id="cd02135">
    <property type="entry name" value="YdjA-like"/>
    <property type="match status" value="1"/>
</dbReference>
<dbReference type="AlphaFoldDB" id="A0A517P1E4"/>
<evidence type="ECO:0000259" key="9">
    <source>
        <dbReference type="Pfam" id="PF00881"/>
    </source>
</evidence>
<evidence type="ECO:0000256" key="4">
    <source>
        <dbReference type="ARBA" id="ARBA00022857"/>
    </source>
</evidence>
<dbReference type="PANTHER" id="PTHR43821:SF1">
    <property type="entry name" value="NAD(P)H NITROREDUCTASE YDJA-RELATED"/>
    <property type="match status" value="1"/>
</dbReference>
<proteinExistence type="inferred from homology"/>
<feature type="domain" description="Nitroreductase" evidence="9">
    <location>
        <begin position="10"/>
        <end position="171"/>
    </location>
</feature>
<feature type="binding site" description="in other chain" evidence="8">
    <location>
        <begin position="13"/>
        <end position="15"/>
    </location>
    <ligand>
        <name>FMN</name>
        <dbReference type="ChEBI" id="CHEBI:58210"/>
        <note>ligand shared between dimeric partners</note>
    </ligand>
</feature>
<keyword evidence="5 7" id="KW-0560">Oxidoreductase</keyword>
<comment type="cofactor">
    <cofactor evidence="8">
        <name>FMN</name>
        <dbReference type="ChEBI" id="CHEBI:58210"/>
    </cofactor>
    <text evidence="8">Binds 1 FMN per subunit.</text>
</comment>
<dbReference type="GO" id="GO:0016491">
    <property type="term" value="F:oxidoreductase activity"/>
    <property type="evidence" value="ECO:0007669"/>
    <property type="project" value="UniProtKB-UniRule"/>
</dbReference>
<dbReference type="EMBL" id="CP036526">
    <property type="protein sequence ID" value="QDT13196.1"/>
    <property type="molecule type" value="Genomic_DNA"/>
</dbReference>
<evidence type="ECO:0000256" key="6">
    <source>
        <dbReference type="ARBA" id="ARBA00023027"/>
    </source>
</evidence>
<evidence type="ECO:0000256" key="2">
    <source>
        <dbReference type="ARBA" id="ARBA00022630"/>
    </source>
</evidence>
<keyword evidence="3 7" id="KW-0288">FMN</keyword>
<evidence type="ECO:0000256" key="8">
    <source>
        <dbReference type="PIRSR" id="PIRSR000232-1"/>
    </source>
</evidence>
<reference evidence="10 11" key="1">
    <citation type="submission" date="2019-02" db="EMBL/GenBank/DDBJ databases">
        <title>Deep-cultivation of Planctomycetes and their phenomic and genomic characterization uncovers novel biology.</title>
        <authorList>
            <person name="Wiegand S."/>
            <person name="Jogler M."/>
            <person name="Boedeker C."/>
            <person name="Pinto D."/>
            <person name="Vollmers J."/>
            <person name="Rivas-Marin E."/>
            <person name="Kohn T."/>
            <person name="Peeters S.H."/>
            <person name="Heuer A."/>
            <person name="Rast P."/>
            <person name="Oberbeckmann S."/>
            <person name="Bunk B."/>
            <person name="Jeske O."/>
            <person name="Meyerdierks A."/>
            <person name="Storesund J.E."/>
            <person name="Kallscheuer N."/>
            <person name="Luecker S."/>
            <person name="Lage O.M."/>
            <person name="Pohl T."/>
            <person name="Merkel B.J."/>
            <person name="Hornburger P."/>
            <person name="Mueller R.-W."/>
            <person name="Bruemmer F."/>
            <person name="Labrenz M."/>
            <person name="Spormann A.M."/>
            <person name="Op den Camp H."/>
            <person name="Overmann J."/>
            <person name="Amann R."/>
            <person name="Jetten M.S.M."/>
            <person name="Mascher T."/>
            <person name="Medema M.H."/>
            <person name="Devos D.P."/>
            <person name="Kaster A.-K."/>
            <person name="Ovreas L."/>
            <person name="Rohde M."/>
            <person name="Galperin M.Y."/>
            <person name="Jogler C."/>
        </authorList>
    </citation>
    <scope>NUCLEOTIDE SEQUENCE [LARGE SCALE GENOMIC DNA]</scope>
    <source>
        <strain evidence="10 11">K23_9</strain>
    </source>
</reference>
<gene>
    <name evidence="10" type="primary">ydjA</name>
    <name evidence="10" type="ORF">K239x_52130</name>
</gene>
<protein>
    <recommendedName>
        <fullName evidence="7">Putative NAD(P)H nitroreductase</fullName>
        <ecNumber evidence="7">1.-.-.-</ecNumber>
    </recommendedName>
</protein>
<dbReference type="PIRSF" id="PIRSF000232">
    <property type="entry name" value="YdjA"/>
    <property type="match status" value="1"/>
</dbReference>
<evidence type="ECO:0000256" key="3">
    <source>
        <dbReference type="ARBA" id="ARBA00022643"/>
    </source>
</evidence>
<keyword evidence="11" id="KW-1185">Reference proteome</keyword>
<name>A0A517P1E4_9BACT</name>
<comment type="similarity">
    <text evidence="1 7">Belongs to the nitroreductase family.</text>
</comment>
<dbReference type="SUPFAM" id="SSF55469">
    <property type="entry name" value="FMN-dependent nitroreductase-like"/>
    <property type="match status" value="1"/>
</dbReference>
<feature type="binding site" description="in other chain" evidence="8">
    <location>
        <begin position="140"/>
        <end position="142"/>
    </location>
    <ligand>
        <name>FMN</name>
        <dbReference type="ChEBI" id="CHEBI:58210"/>
        <note>ligand shared between dimeric partners</note>
    </ligand>
</feature>
<dbReference type="EC" id="1.-.-.-" evidence="7"/>
<sequence length="193" mass="21702">MDAQSVTAAIRHRRTIKPKFFSDQPVDESLIQTMLENANWAPTHGMTEPWRFQVFIGPARKRLADFLAATYKQLTPADQFKPNKYEGMSKNAMLAQAVIVIGMQRQASEKITELDEIMAVACAVQNMHLTASAHGLGAFWSTNIAAVSDEMRQFVGLKPKDHSLGLFYLGYPAETWPTCQRAAIDDKVDWVRE</sequence>
<evidence type="ECO:0000256" key="5">
    <source>
        <dbReference type="ARBA" id="ARBA00023002"/>
    </source>
</evidence>
<dbReference type="Gene3D" id="3.40.109.10">
    <property type="entry name" value="NADH Oxidase"/>
    <property type="match status" value="1"/>
</dbReference>
<dbReference type="RefSeq" id="WP_145420976.1">
    <property type="nucleotide sequence ID" value="NZ_CP036526.1"/>
</dbReference>
<dbReference type="Pfam" id="PF00881">
    <property type="entry name" value="Nitroreductase"/>
    <property type="match status" value="1"/>
</dbReference>
<dbReference type="InterPro" id="IPR000415">
    <property type="entry name" value="Nitroreductase-like"/>
</dbReference>
<evidence type="ECO:0000256" key="1">
    <source>
        <dbReference type="ARBA" id="ARBA00007118"/>
    </source>
</evidence>
<keyword evidence="2 7" id="KW-0285">Flavoprotein</keyword>
<dbReference type="PANTHER" id="PTHR43821">
    <property type="entry name" value="NAD(P)H NITROREDUCTASE YDJA-RELATED"/>
    <property type="match status" value="1"/>
</dbReference>
<dbReference type="OrthoDB" id="9804207at2"/>
<dbReference type="Proteomes" id="UP000319817">
    <property type="component" value="Chromosome"/>
</dbReference>
<accession>A0A517P1E4</accession>
<organism evidence="10 11">
    <name type="scientific">Stieleria marina</name>
    <dbReference type="NCBI Taxonomy" id="1930275"/>
    <lineage>
        <taxon>Bacteria</taxon>
        <taxon>Pseudomonadati</taxon>
        <taxon>Planctomycetota</taxon>
        <taxon>Planctomycetia</taxon>
        <taxon>Pirellulales</taxon>
        <taxon>Pirellulaceae</taxon>
        <taxon>Stieleria</taxon>
    </lineage>
</organism>
<feature type="binding site" evidence="8">
    <location>
        <position position="44"/>
    </location>
    <ligand>
        <name>FMN</name>
        <dbReference type="ChEBI" id="CHEBI:58210"/>
        <note>ligand shared between dimeric partners</note>
    </ligand>
</feature>
<evidence type="ECO:0000313" key="10">
    <source>
        <dbReference type="EMBL" id="QDT13196.1"/>
    </source>
</evidence>
<dbReference type="InterPro" id="IPR052530">
    <property type="entry name" value="NAD(P)H_nitroreductase"/>
</dbReference>
<evidence type="ECO:0000256" key="7">
    <source>
        <dbReference type="PIRNR" id="PIRNR000232"/>
    </source>
</evidence>
<evidence type="ECO:0000313" key="11">
    <source>
        <dbReference type="Proteomes" id="UP000319817"/>
    </source>
</evidence>
<keyword evidence="4 7" id="KW-0521">NADP</keyword>
<dbReference type="InterPro" id="IPR029479">
    <property type="entry name" value="Nitroreductase"/>
</dbReference>
<dbReference type="InterPro" id="IPR026021">
    <property type="entry name" value="YdjA-like"/>
</dbReference>
<keyword evidence="6 7" id="KW-0520">NAD</keyword>